<dbReference type="Pfam" id="PF03088">
    <property type="entry name" value="Str_synth"/>
    <property type="match status" value="1"/>
</dbReference>
<dbReference type="PANTHER" id="PTHR10426">
    <property type="entry name" value="STRICTOSIDINE SYNTHASE-RELATED"/>
    <property type="match status" value="1"/>
</dbReference>
<keyword evidence="5" id="KW-1185">Reference proteome</keyword>
<protein>
    <submittedName>
        <fullName evidence="6">Str_synth domain-containing protein</fullName>
    </submittedName>
</protein>
<evidence type="ECO:0000256" key="2">
    <source>
        <dbReference type="ARBA" id="ARBA00022553"/>
    </source>
</evidence>
<proteinExistence type="inferred from homology"/>
<keyword evidence="3" id="KW-0325">Glycoprotein</keyword>
<organism evidence="5 6">
    <name type="scientific">Angiostrongylus cantonensis</name>
    <name type="common">Rat lungworm</name>
    <dbReference type="NCBI Taxonomy" id="6313"/>
    <lineage>
        <taxon>Eukaryota</taxon>
        <taxon>Metazoa</taxon>
        <taxon>Ecdysozoa</taxon>
        <taxon>Nematoda</taxon>
        <taxon>Chromadorea</taxon>
        <taxon>Rhabditida</taxon>
        <taxon>Rhabditina</taxon>
        <taxon>Rhabditomorpha</taxon>
        <taxon>Strongyloidea</taxon>
        <taxon>Metastrongylidae</taxon>
        <taxon>Angiostrongylus</taxon>
    </lineage>
</organism>
<name>A0A158P6G7_ANGCA</name>
<feature type="domain" description="Strictosidine synthase conserved region" evidence="4">
    <location>
        <begin position="144"/>
        <end position="220"/>
    </location>
</feature>
<dbReference type="AlphaFoldDB" id="A0A158P6G7"/>
<dbReference type="GO" id="GO:0016787">
    <property type="term" value="F:hydrolase activity"/>
    <property type="evidence" value="ECO:0007669"/>
    <property type="project" value="TreeGrafter"/>
</dbReference>
<evidence type="ECO:0000313" key="5">
    <source>
        <dbReference type="Proteomes" id="UP000035642"/>
    </source>
</evidence>
<accession>A0A158P6G7</accession>
<dbReference type="GO" id="GO:0012505">
    <property type="term" value="C:endomembrane system"/>
    <property type="evidence" value="ECO:0007669"/>
    <property type="project" value="TreeGrafter"/>
</dbReference>
<keyword evidence="2" id="KW-0597">Phosphoprotein</keyword>
<sequence>MSVVSDYCGFPDSIYTGLYDGRLVHIKNGKIIEEVRFTKAERCGSIDSEPICGRPLGIRRLNEHEMVVADAYFGVFVVNLSKVVFVLKSGLNLGTFRHVVKSNTPIEGRFMRFLNDIEVEAYGRKLWNRGPHWRFSRFGFQVLNEDEIIFTDSSSKWDRRHLFNIFLESEPNGRIFKHKISTGKTEVLADKLYFPNGIQLHPDGKSALFAECSKAMISRLNLQTNEVTPFATNLPGFPDNIRRGANGTLWVGMAGVRHIDAPSLIDALGAYTLLRQILLDIVPSHWWIKYLHMVRPAHAVIVQLDAQGEITQSLHDTKGTHIQDVSQVSHPIHQMMHGAGPSFVYYVNSLLLHRRYGVQAEDHFCLFSSNFYHRQAAPQCT</sequence>
<evidence type="ECO:0000259" key="4">
    <source>
        <dbReference type="Pfam" id="PF03088"/>
    </source>
</evidence>
<dbReference type="PANTHER" id="PTHR10426:SF88">
    <property type="entry name" value="ADIPOCYTE PLASMA MEMBRANE-ASSOCIATED PROTEIN HEMOMUCIN-RELATED"/>
    <property type="match status" value="1"/>
</dbReference>
<comment type="similarity">
    <text evidence="1">Belongs to the strictosidine synthase family.</text>
</comment>
<evidence type="ECO:0000256" key="3">
    <source>
        <dbReference type="ARBA" id="ARBA00023180"/>
    </source>
</evidence>
<reference evidence="6" key="2">
    <citation type="submission" date="2016-04" db="UniProtKB">
        <authorList>
            <consortium name="WormBaseParasite"/>
        </authorList>
    </citation>
    <scope>IDENTIFICATION</scope>
</reference>
<dbReference type="InterPro" id="IPR018119">
    <property type="entry name" value="Strictosidine_synth_cons-reg"/>
</dbReference>
<dbReference type="InterPro" id="IPR011042">
    <property type="entry name" value="6-blade_b-propeller_TolB-like"/>
</dbReference>
<dbReference type="WBParaSite" id="ACAC_0000104701-mRNA-1">
    <property type="protein sequence ID" value="ACAC_0000104701-mRNA-1"/>
    <property type="gene ID" value="ACAC_0000104701"/>
</dbReference>
<reference evidence="5" key="1">
    <citation type="submission" date="2012-09" db="EMBL/GenBank/DDBJ databases">
        <authorList>
            <person name="Martin A.A."/>
        </authorList>
    </citation>
    <scope>NUCLEOTIDE SEQUENCE</scope>
</reference>
<dbReference type="Proteomes" id="UP000035642">
    <property type="component" value="Unassembled WGS sequence"/>
</dbReference>
<dbReference type="SUPFAM" id="SSF63829">
    <property type="entry name" value="Calcium-dependent phosphotriesterase"/>
    <property type="match status" value="1"/>
</dbReference>
<dbReference type="STRING" id="6313.A0A158P6G7"/>
<dbReference type="Gene3D" id="2.120.10.30">
    <property type="entry name" value="TolB, C-terminal domain"/>
    <property type="match status" value="1"/>
</dbReference>
<evidence type="ECO:0000313" key="6">
    <source>
        <dbReference type="WBParaSite" id="ACAC_0000104701-mRNA-1"/>
    </source>
</evidence>
<evidence type="ECO:0000256" key="1">
    <source>
        <dbReference type="ARBA" id="ARBA00009191"/>
    </source>
</evidence>